<dbReference type="Pfam" id="PF07973">
    <property type="entry name" value="tRNA_SAD"/>
    <property type="match status" value="1"/>
</dbReference>
<comment type="caution">
    <text evidence="13">Lacks conserved residue(s) required for the propagation of feature annotation.</text>
</comment>
<dbReference type="AlphaFoldDB" id="A0A0A1W3K0"/>
<dbReference type="SUPFAM" id="SSF55681">
    <property type="entry name" value="Class II aaRS and biotin synthetases"/>
    <property type="match status" value="1"/>
</dbReference>
<evidence type="ECO:0000256" key="8">
    <source>
        <dbReference type="ARBA" id="ARBA00022840"/>
    </source>
</evidence>
<dbReference type="PANTHER" id="PTHR11451">
    <property type="entry name" value="THREONINE-TRNA LIGASE"/>
    <property type="match status" value="1"/>
</dbReference>
<dbReference type="PANTHER" id="PTHR11451:SF44">
    <property type="entry name" value="THREONINE--TRNA LIGASE, CHLOROPLASTIC_MITOCHONDRIAL 2"/>
    <property type="match status" value="1"/>
</dbReference>
<dbReference type="PROSITE" id="PS50862">
    <property type="entry name" value="AA_TRNA_LIGASE_II"/>
    <property type="match status" value="1"/>
</dbReference>
<dbReference type="GO" id="GO:0046872">
    <property type="term" value="F:metal ion binding"/>
    <property type="evidence" value="ECO:0007669"/>
    <property type="project" value="UniProtKB-KW"/>
</dbReference>
<evidence type="ECO:0000259" key="15">
    <source>
        <dbReference type="PROSITE" id="PS51880"/>
    </source>
</evidence>
<comment type="catalytic activity">
    <reaction evidence="12 13">
        <text>tRNA(Thr) + L-threonine + ATP = L-threonyl-tRNA(Thr) + AMP + diphosphate + H(+)</text>
        <dbReference type="Rhea" id="RHEA:24624"/>
        <dbReference type="Rhea" id="RHEA-COMP:9670"/>
        <dbReference type="Rhea" id="RHEA-COMP:9704"/>
        <dbReference type="ChEBI" id="CHEBI:15378"/>
        <dbReference type="ChEBI" id="CHEBI:30616"/>
        <dbReference type="ChEBI" id="CHEBI:33019"/>
        <dbReference type="ChEBI" id="CHEBI:57926"/>
        <dbReference type="ChEBI" id="CHEBI:78442"/>
        <dbReference type="ChEBI" id="CHEBI:78534"/>
        <dbReference type="ChEBI" id="CHEBI:456215"/>
        <dbReference type="EC" id="6.1.1.3"/>
    </reaction>
</comment>
<evidence type="ECO:0000256" key="3">
    <source>
        <dbReference type="ARBA" id="ARBA00022555"/>
    </source>
</evidence>
<dbReference type="Pfam" id="PF00587">
    <property type="entry name" value="tRNA-synt_2b"/>
    <property type="match status" value="1"/>
</dbReference>
<dbReference type="HAMAP" id="MF_00184">
    <property type="entry name" value="Thr_tRNA_synth"/>
    <property type="match status" value="1"/>
</dbReference>
<dbReference type="RefSeq" id="WP_042483906.1">
    <property type="nucleotide sequence ID" value="NZ_BBPI01000016.1"/>
</dbReference>
<dbReference type="GO" id="GO:0004829">
    <property type="term" value="F:threonine-tRNA ligase activity"/>
    <property type="evidence" value="ECO:0007669"/>
    <property type="project" value="UniProtKB-UniRule"/>
</dbReference>
<dbReference type="InterPro" id="IPR047246">
    <property type="entry name" value="ThrRS_anticodon"/>
</dbReference>
<dbReference type="NCBIfam" id="TIGR00418">
    <property type="entry name" value="thrS"/>
    <property type="match status" value="1"/>
</dbReference>
<dbReference type="CDD" id="cd01667">
    <property type="entry name" value="TGS_ThrRS"/>
    <property type="match status" value="1"/>
</dbReference>
<evidence type="ECO:0000313" key="17">
    <source>
        <dbReference type="Proteomes" id="UP000032305"/>
    </source>
</evidence>
<keyword evidence="11 13" id="KW-0030">Aminoacyl-tRNA synthetase</keyword>
<keyword evidence="2 13" id="KW-0963">Cytoplasm</keyword>
<dbReference type="GO" id="GO:0000049">
    <property type="term" value="F:tRNA binding"/>
    <property type="evidence" value="ECO:0007669"/>
    <property type="project" value="UniProtKB-KW"/>
</dbReference>
<dbReference type="eggNOG" id="COG0441">
    <property type="taxonomic scope" value="Bacteria"/>
</dbReference>
<dbReference type="InterPro" id="IPR012676">
    <property type="entry name" value="TGS-like"/>
</dbReference>
<evidence type="ECO:0000256" key="1">
    <source>
        <dbReference type="ARBA" id="ARBA00008226"/>
    </source>
</evidence>
<evidence type="ECO:0000256" key="7">
    <source>
        <dbReference type="ARBA" id="ARBA00022833"/>
    </source>
</evidence>
<dbReference type="SUPFAM" id="SSF55186">
    <property type="entry name" value="ThrRS/AlaRS common domain"/>
    <property type="match status" value="1"/>
</dbReference>
<dbReference type="InterPro" id="IPR045864">
    <property type="entry name" value="aa-tRNA-synth_II/BPL/LPL"/>
</dbReference>
<dbReference type="Pfam" id="PF03129">
    <property type="entry name" value="HGTP_anticodon"/>
    <property type="match status" value="1"/>
</dbReference>
<evidence type="ECO:0000256" key="2">
    <source>
        <dbReference type="ARBA" id="ARBA00022490"/>
    </source>
</evidence>
<dbReference type="InterPro" id="IPR002320">
    <property type="entry name" value="Thr-tRNA-ligase_IIa"/>
</dbReference>
<comment type="cofactor">
    <cofactor evidence="13">
        <name>Zn(2+)</name>
        <dbReference type="ChEBI" id="CHEBI:29105"/>
    </cofactor>
    <text evidence="13">Binds 1 zinc ion per subunit.</text>
</comment>
<dbReference type="Gene3D" id="3.30.930.10">
    <property type="entry name" value="Bira Bifunctional Protein, Domain 2"/>
    <property type="match status" value="1"/>
</dbReference>
<keyword evidence="3 13" id="KW-0820">tRNA-binding</keyword>
<feature type="binding site" evidence="13">
    <location>
        <position position="539"/>
    </location>
    <ligand>
        <name>Zn(2+)</name>
        <dbReference type="ChEBI" id="CHEBI:29105"/>
        <note>catalytic</note>
    </ligand>
</feature>
<dbReference type="GO" id="GO:0006435">
    <property type="term" value="P:threonyl-tRNA aminoacylation"/>
    <property type="evidence" value="ECO:0007669"/>
    <property type="project" value="UniProtKB-UniRule"/>
</dbReference>
<dbReference type="InterPro" id="IPR033728">
    <property type="entry name" value="ThrRS_core"/>
</dbReference>
<evidence type="ECO:0000256" key="13">
    <source>
        <dbReference type="HAMAP-Rule" id="MF_00184"/>
    </source>
</evidence>
<comment type="caution">
    <text evidence="16">The sequence shown here is derived from an EMBL/GenBank/DDBJ whole genome shotgun (WGS) entry which is preliminary data.</text>
</comment>
<comment type="subunit">
    <text evidence="13">Homodimer.</text>
</comment>
<proteinExistence type="inferred from homology"/>
<dbReference type="CDD" id="cd00860">
    <property type="entry name" value="ThrRS_anticodon"/>
    <property type="match status" value="1"/>
</dbReference>
<accession>A0A0A1W3K0</accession>
<dbReference type="InterPro" id="IPR012675">
    <property type="entry name" value="Beta-grasp_dom_sf"/>
</dbReference>
<dbReference type="InterPro" id="IPR004095">
    <property type="entry name" value="TGS"/>
</dbReference>
<dbReference type="PRINTS" id="PR01047">
    <property type="entry name" value="TRNASYNTHTHR"/>
</dbReference>
<evidence type="ECO:0000256" key="12">
    <source>
        <dbReference type="ARBA" id="ARBA00049515"/>
    </source>
</evidence>
<protein>
    <recommendedName>
        <fullName evidence="13">Threonine--tRNA ligase</fullName>
        <ecNumber evidence="13">6.1.1.3</ecNumber>
    </recommendedName>
    <alternativeName>
        <fullName evidence="13">Threonyl-tRNA synthetase</fullName>
        <shortName evidence="13">ThrRS</shortName>
    </alternativeName>
</protein>
<feature type="domain" description="Aminoacyl-transfer RNA synthetases class-II family profile" evidence="14">
    <location>
        <begin position="253"/>
        <end position="562"/>
    </location>
</feature>
<dbReference type="SUPFAM" id="SSF81271">
    <property type="entry name" value="TGS-like"/>
    <property type="match status" value="1"/>
</dbReference>
<reference evidence="16 17" key="1">
    <citation type="submission" date="2014-11" db="EMBL/GenBank/DDBJ databases">
        <title>Whole genome shotgun sequence of Sphingomonas parapaucimobilis NBRC 15100.</title>
        <authorList>
            <person name="Katano-Makiyama Y."/>
            <person name="Hosoyama A."/>
            <person name="Hashimoto M."/>
            <person name="Hosoyama Y."/>
            <person name="Noguchi M."/>
            <person name="Numata M."/>
            <person name="Tsuchikane K."/>
            <person name="Hirakata S."/>
            <person name="Uohara A."/>
            <person name="Shimodaira J."/>
            <person name="Ohji S."/>
            <person name="Ichikawa N."/>
            <person name="Kimura A."/>
            <person name="Yamazoe A."/>
            <person name="Fujita N."/>
        </authorList>
    </citation>
    <scope>NUCLEOTIDE SEQUENCE [LARGE SCALE GENOMIC DNA]</scope>
    <source>
        <strain evidence="16 17">NBRC 15100</strain>
    </source>
</reference>
<dbReference type="Gene3D" id="3.30.54.20">
    <property type="match status" value="1"/>
</dbReference>
<dbReference type="FunFam" id="3.40.50.800:FF:000001">
    <property type="entry name" value="Threonine--tRNA ligase"/>
    <property type="match status" value="1"/>
</dbReference>
<name>A0A0A1W3K0_9SPHN</name>
<keyword evidence="10 13" id="KW-0648">Protein biosynthesis</keyword>
<evidence type="ECO:0000256" key="9">
    <source>
        <dbReference type="ARBA" id="ARBA00022884"/>
    </source>
</evidence>
<dbReference type="InterPro" id="IPR036621">
    <property type="entry name" value="Anticodon-bd_dom_sf"/>
</dbReference>
<dbReference type="Pfam" id="PF02824">
    <property type="entry name" value="TGS"/>
    <property type="match status" value="1"/>
</dbReference>
<dbReference type="InterPro" id="IPR002314">
    <property type="entry name" value="aa-tRNA-synt_IIb"/>
</dbReference>
<dbReference type="InterPro" id="IPR006195">
    <property type="entry name" value="aa-tRNA-synth_II"/>
</dbReference>
<dbReference type="Gene3D" id="3.10.20.30">
    <property type="match status" value="1"/>
</dbReference>
<dbReference type="InterPro" id="IPR018163">
    <property type="entry name" value="Thr/Ala-tRNA-synth_IIc_edit"/>
</dbReference>
<keyword evidence="5 13" id="KW-0479">Metal-binding</keyword>
<dbReference type="PROSITE" id="PS51880">
    <property type="entry name" value="TGS"/>
    <property type="match status" value="1"/>
</dbReference>
<dbReference type="InterPro" id="IPR012947">
    <property type="entry name" value="tRNA_SAD"/>
</dbReference>
<dbReference type="CDD" id="cd00771">
    <property type="entry name" value="ThrRS_core"/>
    <property type="match status" value="1"/>
</dbReference>
<dbReference type="FunFam" id="3.30.930.10:FF:000002">
    <property type="entry name" value="Threonine--tRNA ligase"/>
    <property type="match status" value="1"/>
</dbReference>
<comment type="subcellular location">
    <subcellularLocation>
        <location evidence="13">Cytoplasm</location>
    </subcellularLocation>
</comment>
<dbReference type="SMART" id="SM00863">
    <property type="entry name" value="tRNA_SAD"/>
    <property type="match status" value="1"/>
</dbReference>
<keyword evidence="6 13" id="KW-0547">Nucleotide-binding</keyword>
<keyword evidence="7 13" id="KW-0862">Zinc</keyword>
<sequence>MSAMFRITLPDGSVREVAPGTTPADIAAAIGPGLAKAAIAARVDGELRDIMRPFEGDSALALVTAKDEADALELARHDYAHVLAEAVQALFPGTQITFGPATDDGFYYDFAPKDRPFTEEDLPAIEAEMRKIIARDEPLIREVWTREQLIERWTHQGESFKAQWAAELPDDEELTVYRAGKGEDAWLDMCRGPHLASTGKLDPNAFKLTRVSGAYWRGDQKNAMLSRIYGTGWLNKKQLAEHLTRLEEAAKRDHRKLGNEMDLFHLQQEAHGSVFWHPKGFRIWRELEAYMRRAIDAGGYREVKTPQVMDARQWEQSGHWGKYRENMFVIPDEVPNVEDEGPLVSDDAQWMALKPMNCPAHVLIFRQGIKSYRDLPLRFYENGCCHRNEPHGALHGLMRVRQFTQDDAHIFCREDQIVEEVRAFCELADRIYKDFGFTYSIKLALRPEKRFGTEEMWDMAETELRDAVVRAGLATEAYGWEELPGEGAFYAPKLEWHLTDAIGRTWQVGTIQSDRVLPERLDASYIGEDGERHRPIMLHRAIFGSYERFIGILIEHYAGRFPVWLAPVQAVVATIVSDADGYAEEAAAKLAAAGIRVETDLRNEKINYKVREHSVAKVPVLLVVGKREAEEGKVAVRRLGSQAQEVMTLDEAIAMLREEATPPDLRGATENVPEEW</sequence>
<organism evidence="16 17">
    <name type="scientific">Sphingomonas parapaucimobilis NBRC 15100</name>
    <dbReference type="NCBI Taxonomy" id="1219049"/>
    <lineage>
        <taxon>Bacteria</taxon>
        <taxon>Pseudomonadati</taxon>
        <taxon>Pseudomonadota</taxon>
        <taxon>Alphaproteobacteria</taxon>
        <taxon>Sphingomonadales</taxon>
        <taxon>Sphingomonadaceae</taxon>
        <taxon>Sphingomonas</taxon>
    </lineage>
</organism>
<keyword evidence="4 13" id="KW-0436">Ligase</keyword>
<keyword evidence="8 13" id="KW-0067">ATP-binding</keyword>
<keyword evidence="17" id="KW-1185">Reference proteome</keyword>
<dbReference type="Gene3D" id="3.40.50.800">
    <property type="entry name" value="Anticodon-binding domain"/>
    <property type="match status" value="1"/>
</dbReference>
<dbReference type="FunFam" id="3.10.20.30:FF:000005">
    <property type="entry name" value="Threonine--tRNA ligase"/>
    <property type="match status" value="1"/>
</dbReference>
<dbReference type="Proteomes" id="UP000032305">
    <property type="component" value="Unassembled WGS sequence"/>
</dbReference>
<dbReference type="EC" id="6.1.1.3" evidence="13"/>
<comment type="similarity">
    <text evidence="1 13">Belongs to the class-II aminoacyl-tRNA synthetase family.</text>
</comment>
<dbReference type="EMBL" id="BBPI01000016">
    <property type="protein sequence ID" value="GAL99912.1"/>
    <property type="molecule type" value="Genomic_DNA"/>
</dbReference>
<evidence type="ECO:0000256" key="11">
    <source>
        <dbReference type="ARBA" id="ARBA00023146"/>
    </source>
</evidence>
<feature type="domain" description="TGS" evidence="15">
    <location>
        <begin position="2"/>
        <end position="64"/>
    </location>
</feature>
<evidence type="ECO:0000256" key="5">
    <source>
        <dbReference type="ARBA" id="ARBA00022723"/>
    </source>
</evidence>
<evidence type="ECO:0000259" key="14">
    <source>
        <dbReference type="PROSITE" id="PS50862"/>
    </source>
</evidence>
<evidence type="ECO:0000256" key="4">
    <source>
        <dbReference type="ARBA" id="ARBA00022598"/>
    </source>
</evidence>
<dbReference type="InterPro" id="IPR004154">
    <property type="entry name" value="Anticodon-bd"/>
</dbReference>
<dbReference type="Gene3D" id="3.30.980.10">
    <property type="entry name" value="Threonyl-trna Synthetase, Chain A, domain 2"/>
    <property type="match status" value="1"/>
</dbReference>
<feature type="binding site" evidence="13">
    <location>
        <position position="409"/>
    </location>
    <ligand>
        <name>Zn(2+)</name>
        <dbReference type="ChEBI" id="CHEBI:29105"/>
        <note>catalytic</note>
    </ligand>
</feature>
<gene>
    <name evidence="13 16" type="primary">thrS</name>
    <name evidence="16" type="ORF">SP5_016_00430</name>
</gene>
<evidence type="ECO:0000256" key="10">
    <source>
        <dbReference type="ARBA" id="ARBA00022917"/>
    </source>
</evidence>
<dbReference type="OrthoDB" id="9802304at2"/>
<feature type="binding site" evidence="13">
    <location>
        <position position="358"/>
    </location>
    <ligand>
        <name>Zn(2+)</name>
        <dbReference type="ChEBI" id="CHEBI:29105"/>
        <note>catalytic</note>
    </ligand>
</feature>
<dbReference type="SUPFAM" id="SSF52954">
    <property type="entry name" value="Class II aaRS ABD-related"/>
    <property type="match status" value="1"/>
</dbReference>
<dbReference type="GO" id="GO:0005524">
    <property type="term" value="F:ATP binding"/>
    <property type="evidence" value="ECO:0007669"/>
    <property type="project" value="UniProtKB-UniRule"/>
</dbReference>
<keyword evidence="9 13" id="KW-0694">RNA-binding</keyword>
<dbReference type="GO" id="GO:0005737">
    <property type="term" value="C:cytoplasm"/>
    <property type="evidence" value="ECO:0007669"/>
    <property type="project" value="UniProtKB-SubCell"/>
</dbReference>
<evidence type="ECO:0000256" key="6">
    <source>
        <dbReference type="ARBA" id="ARBA00022741"/>
    </source>
</evidence>
<evidence type="ECO:0000313" key="16">
    <source>
        <dbReference type="EMBL" id="GAL99912.1"/>
    </source>
</evidence>